<dbReference type="PANTHER" id="PTHR21666:SF289">
    <property type="entry name" value="L-ALA--D-GLU ENDOPEPTIDASE"/>
    <property type="match status" value="1"/>
</dbReference>
<feature type="transmembrane region" description="Helical" evidence="2">
    <location>
        <begin position="36"/>
        <end position="58"/>
    </location>
</feature>
<keyword evidence="5" id="KW-1185">Reference proteome</keyword>
<dbReference type="CDD" id="cd12797">
    <property type="entry name" value="M23_peptidase"/>
    <property type="match status" value="1"/>
</dbReference>
<dbReference type="KEGG" id="orh:Ornrh_0697"/>
<dbReference type="Proteomes" id="UP000006051">
    <property type="component" value="Chromosome"/>
</dbReference>
<dbReference type="HOGENOM" id="CLU_029425_8_0_10"/>
<feature type="domain" description="M23ase beta-sheet core" evidence="3">
    <location>
        <begin position="186"/>
        <end position="281"/>
    </location>
</feature>
<dbReference type="RefSeq" id="WP_014790504.1">
    <property type="nucleotide sequence ID" value="NC_018016.1"/>
</dbReference>
<keyword evidence="2" id="KW-0472">Membrane</keyword>
<evidence type="ECO:0000256" key="1">
    <source>
        <dbReference type="ARBA" id="ARBA00022729"/>
    </source>
</evidence>
<dbReference type="Gene3D" id="2.70.70.10">
    <property type="entry name" value="Glucose Permease (Domain IIA)"/>
    <property type="match status" value="1"/>
</dbReference>
<name>I3ZYW1_ORNRL</name>
<dbReference type="EMBL" id="CP003283">
    <property type="protein sequence ID" value="AFL96895.1"/>
    <property type="molecule type" value="Genomic_DNA"/>
</dbReference>
<dbReference type="InterPro" id="IPR016047">
    <property type="entry name" value="M23ase_b-sheet_dom"/>
</dbReference>
<proteinExistence type="predicted"/>
<dbReference type="AlphaFoldDB" id="I3ZYW1"/>
<dbReference type="STRING" id="867902.Ornrh_0697"/>
<reference evidence="4 5" key="1">
    <citation type="submission" date="2012-06" db="EMBL/GenBank/DDBJ databases">
        <title>The complete genome of Ornithobacterium rhinotracheale DSM 15997.</title>
        <authorList>
            <consortium name="US DOE Joint Genome Institute (JGI-PGF)"/>
            <person name="Lucas S."/>
            <person name="Copeland A."/>
            <person name="Lapidus A."/>
            <person name="Goodwin L."/>
            <person name="Pitluck S."/>
            <person name="Peters L."/>
            <person name="Mikhailova N."/>
            <person name="Teshima H."/>
            <person name="Kyrpides N."/>
            <person name="Mavromatis K."/>
            <person name="Pagani I."/>
            <person name="Ivanova N."/>
            <person name="Ovchinnikova G."/>
            <person name="Zeytun A."/>
            <person name="Detter J.C."/>
            <person name="Han C."/>
            <person name="Land M."/>
            <person name="Hauser L."/>
            <person name="Markowitz V."/>
            <person name="Cheng J.-F."/>
            <person name="Hugenholtz P."/>
            <person name="Woyke T."/>
            <person name="Wu D."/>
            <person name="Lang E."/>
            <person name="Kopitz M."/>
            <person name="Brambilla E."/>
            <person name="Klenk H.-P."/>
            <person name="Eisen J.A."/>
        </authorList>
    </citation>
    <scope>NUCLEOTIDE SEQUENCE [LARGE SCALE GENOMIC DNA]</scope>
    <source>
        <strain evidence="5">ATCC 51463 / DSM 15997 / CCUG 23171 / LMG 9086</strain>
    </source>
</reference>
<evidence type="ECO:0000259" key="3">
    <source>
        <dbReference type="Pfam" id="PF01551"/>
    </source>
</evidence>
<protein>
    <submittedName>
        <fullName evidence="4">Metalloendopeptidase-like membrane protein</fullName>
    </submittedName>
</protein>
<keyword evidence="1" id="KW-0732">Signal</keyword>
<evidence type="ECO:0000313" key="5">
    <source>
        <dbReference type="Proteomes" id="UP000006051"/>
    </source>
</evidence>
<organism evidence="4 5">
    <name type="scientific">Ornithobacterium rhinotracheale (strain ATCC 51463 / DSM 15997 / CCUG 23171 / CIP 104009 / LMG 9086)</name>
    <dbReference type="NCBI Taxonomy" id="867902"/>
    <lineage>
        <taxon>Bacteria</taxon>
        <taxon>Pseudomonadati</taxon>
        <taxon>Bacteroidota</taxon>
        <taxon>Flavobacteriia</taxon>
        <taxon>Flavobacteriales</taxon>
        <taxon>Weeksellaceae</taxon>
        <taxon>Ornithobacterium</taxon>
    </lineage>
</organism>
<dbReference type="GO" id="GO:0004222">
    <property type="term" value="F:metalloendopeptidase activity"/>
    <property type="evidence" value="ECO:0007669"/>
    <property type="project" value="TreeGrafter"/>
</dbReference>
<dbReference type="InterPro" id="IPR050570">
    <property type="entry name" value="Cell_wall_metabolism_enzyme"/>
</dbReference>
<evidence type="ECO:0000313" key="4">
    <source>
        <dbReference type="EMBL" id="AFL96895.1"/>
    </source>
</evidence>
<accession>I3ZYW1</accession>
<dbReference type="InterPro" id="IPR011055">
    <property type="entry name" value="Dup_hybrid_motif"/>
</dbReference>
<gene>
    <name evidence="4" type="ordered locus">Ornrh_0697</name>
</gene>
<dbReference type="eggNOG" id="COG0739">
    <property type="taxonomic scope" value="Bacteria"/>
</dbReference>
<keyword evidence="2" id="KW-1133">Transmembrane helix</keyword>
<dbReference type="SUPFAM" id="SSF51261">
    <property type="entry name" value="Duplicated hybrid motif"/>
    <property type="match status" value="1"/>
</dbReference>
<dbReference type="GeneID" id="71569000"/>
<sequence>MEKPRKKFRPKLTDHYSFQIKDLDTKETMLSYKLNVLNVLLLLAFFTLFIIAATFVVMRYTPLKSYIVPEQNTPETVYKKQLLELNEKLIAIEDSLQHHQRYIESVQAVVGGKIKAEHVDSLMAKQEKIALNSDYLKPTEQDSLFRLQIAQEEMDALSKAKKQSNVPLYFVPVKGVLTSKYDLTEKHLAVDIAAKMGESIKAIEAGDVVLSEWIPETGYTVIIRHPNDVISIYKHASKVFKKTGDVVEKGEVIAEVGNSGEQTTGPHLHFELWVRGKAVDPEEYINFN</sequence>
<dbReference type="Pfam" id="PF01551">
    <property type="entry name" value="Peptidase_M23"/>
    <property type="match status" value="1"/>
</dbReference>
<dbReference type="GeneID" id="97257417"/>
<dbReference type="PANTHER" id="PTHR21666">
    <property type="entry name" value="PEPTIDASE-RELATED"/>
    <property type="match status" value="1"/>
</dbReference>
<evidence type="ECO:0000256" key="2">
    <source>
        <dbReference type="SAM" id="Phobius"/>
    </source>
</evidence>
<keyword evidence="2" id="KW-0812">Transmembrane</keyword>